<reference evidence="4" key="2">
    <citation type="journal article" date="2023" name="IMA Fungus">
        <title>Comparative genomic study of the Penicillium genus elucidates a diverse pangenome and 15 lateral gene transfer events.</title>
        <authorList>
            <person name="Petersen C."/>
            <person name="Sorensen T."/>
            <person name="Nielsen M.R."/>
            <person name="Sondergaard T.E."/>
            <person name="Sorensen J.L."/>
            <person name="Fitzpatrick D.A."/>
            <person name="Frisvad J.C."/>
            <person name="Nielsen K.L."/>
        </authorList>
    </citation>
    <scope>NUCLEOTIDE SEQUENCE</scope>
    <source>
        <strain evidence="4">IBT 19713</strain>
    </source>
</reference>
<dbReference type="Gene3D" id="3.80.20.20">
    <property type="entry name" value="Receptor L-domain"/>
    <property type="match status" value="1"/>
</dbReference>
<comment type="caution">
    <text evidence="4">The sequence shown here is derived from an EMBL/GenBank/DDBJ whole genome shotgun (WGS) entry which is preliminary data.</text>
</comment>
<proteinExistence type="predicted"/>
<keyword evidence="5" id="KW-1185">Reference proteome</keyword>
<name>A0A9W9NPR9_9EURO</name>
<accession>A0A9W9NPR9</accession>
<keyword evidence="2" id="KW-1133">Transmembrane helix</keyword>
<feature type="region of interest" description="Disordered" evidence="1">
    <location>
        <begin position="238"/>
        <end position="283"/>
    </location>
</feature>
<feature type="transmembrane region" description="Helical" evidence="2">
    <location>
        <begin position="209"/>
        <end position="229"/>
    </location>
</feature>
<dbReference type="GeneID" id="83205058"/>
<gene>
    <name evidence="4" type="ORF">N7468_008459</name>
</gene>
<dbReference type="OrthoDB" id="536881at2759"/>
<dbReference type="SUPFAM" id="SSF52058">
    <property type="entry name" value="L domain-like"/>
    <property type="match status" value="1"/>
</dbReference>
<evidence type="ECO:0000256" key="2">
    <source>
        <dbReference type="SAM" id="Phobius"/>
    </source>
</evidence>
<dbReference type="RefSeq" id="XP_058328100.1">
    <property type="nucleotide sequence ID" value="XM_058477755.1"/>
</dbReference>
<evidence type="ECO:0008006" key="6">
    <source>
        <dbReference type="Google" id="ProtNLM"/>
    </source>
</evidence>
<keyword evidence="2" id="KW-0472">Membrane</keyword>
<protein>
    <recommendedName>
        <fullName evidence="6">Receptor L-domain domain-containing protein</fullName>
    </recommendedName>
</protein>
<dbReference type="AlphaFoldDB" id="A0A9W9NPR9"/>
<keyword evidence="3" id="KW-0732">Signal</keyword>
<evidence type="ECO:0000313" key="5">
    <source>
        <dbReference type="Proteomes" id="UP001150941"/>
    </source>
</evidence>
<dbReference type="Proteomes" id="UP001150941">
    <property type="component" value="Unassembled WGS sequence"/>
</dbReference>
<dbReference type="EMBL" id="JAPQKS010000006">
    <property type="protein sequence ID" value="KAJ5223917.1"/>
    <property type="molecule type" value="Genomic_DNA"/>
</dbReference>
<keyword evidence="2" id="KW-0812">Transmembrane</keyword>
<dbReference type="InterPro" id="IPR036941">
    <property type="entry name" value="Rcpt_L-dom_sf"/>
</dbReference>
<feature type="signal peptide" evidence="3">
    <location>
        <begin position="1"/>
        <end position="19"/>
    </location>
</feature>
<evidence type="ECO:0000256" key="3">
    <source>
        <dbReference type="SAM" id="SignalP"/>
    </source>
</evidence>
<reference evidence="4" key="1">
    <citation type="submission" date="2022-11" db="EMBL/GenBank/DDBJ databases">
        <authorList>
            <person name="Petersen C."/>
        </authorList>
    </citation>
    <scope>NUCLEOTIDE SEQUENCE</scope>
    <source>
        <strain evidence="4">IBT 19713</strain>
    </source>
</reference>
<evidence type="ECO:0000256" key="1">
    <source>
        <dbReference type="SAM" id="MobiDB-lite"/>
    </source>
</evidence>
<organism evidence="4 5">
    <name type="scientific">Penicillium chermesinum</name>
    <dbReference type="NCBI Taxonomy" id="63820"/>
    <lineage>
        <taxon>Eukaryota</taxon>
        <taxon>Fungi</taxon>
        <taxon>Dikarya</taxon>
        <taxon>Ascomycota</taxon>
        <taxon>Pezizomycotina</taxon>
        <taxon>Eurotiomycetes</taxon>
        <taxon>Eurotiomycetidae</taxon>
        <taxon>Eurotiales</taxon>
        <taxon>Aspergillaceae</taxon>
        <taxon>Penicillium</taxon>
    </lineage>
</organism>
<feature type="chain" id="PRO_5040912600" description="Receptor L-domain domain-containing protein" evidence="3">
    <location>
        <begin position="20"/>
        <end position="301"/>
    </location>
</feature>
<sequence length="301" mass="32197">MHFLAALWALALIWSRVCAVPHDDDDSSCSNSITISSQSDADRLGNCDTFNGNVTISSSASGVIHLNDVNEIRGSLTSTQGSNLTQLIAPDLDTIHGLLKLEQMDSLVNITLDSLQQVSGGITVTGNPNLQYLTFQDLKDVYGALELTGPFVSISLPSLDEVDGPTNIRGGGKMSCGPLDTLQSQGVYRGGYHCSSGGSSGLSPGAKGGIAAGAVVAVLLIMFLIWWVLRRRQQRLKHQQGHDHPNGPAPFAVPRVADQEKSTRYQTVPTEEHRSLSPEEPPSLNKLSHCMNCSCLPIKPV</sequence>
<evidence type="ECO:0000313" key="4">
    <source>
        <dbReference type="EMBL" id="KAJ5223917.1"/>
    </source>
</evidence>